<comment type="caution">
    <text evidence="8">The sequence shown here is derived from an EMBL/GenBank/DDBJ whole genome shotgun (WGS) entry which is preliminary data.</text>
</comment>
<comment type="subcellular location">
    <subcellularLocation>
        <location evidence="2">Chromosome</location>
        <location evidence="2">Centromere</location>
    </subcellularLocation>
    <subcellularLocation>
        <location evidence="1">Nucleus</location>
    </subcellularLocation>
</comment>
<feature type="region of interest" description="Disordered" evidence="7">
    <location>
        <begin position="1"/>
        <end position="51"/>
    </location>
</feature>
<comment type="similarity">
    <text evidence="3">Belongs to the CENP-I/CTF3 family.</text>
</comment>
<keyword evidence="5" id="KW-0539">Nucleus</keyword>
<dbReference type="PANTHER" id="PTHR48208:SF2">
    <property type="entry name" value="CENTROMERE PROTEIN I"/>
    <property type="match status" value="1"/>
</dbReference>
<evidence type="ECO:0000256" key="3">
    <source>
        <dbReference type="ARBA" id="ARBA00005470"/>
    </source>
</evidence>
<evidence type="ECO:0000256" key="5">
    <source>
        <dbReference type="ARBA" id="ARBA00023242"/>
    </source>
</evidence>
<reference evidence="8 9" key="1">
    <citation type="journal article" date="2018" name="Proc. R. Soc. B">
        <title>A non-coding region near Follistatin controls head colour polymorphism in the Gouldian finch.</title>
        <authorList>
            <person name="Toomey M.B."/>
            <person name="Marques C.I."/>
            <person name="Andrade P."/>
            <person name="Araujo P.M."/>
            <person name="Sabatino S."/>
            <person name="Gazda M.A."/>
            <person name="Afonso S."/>
            <person name="Lopes R.J."/>
            <person name="Corbo J.C."/>
            <person name="Carneiro M."/>
        </authorList>
    </citation>
    <scope>NUCLEOTIDE SEQUENCE [LARGE SCALE GENOMIC DNA]</scope>
    <source>
        <strain evidence="8">Red01</strain>
        <tissue evidence="8">Muscle</tissue>
    </source>
</reference>
<dbReference type="OrthoDB" id="6347512at2759"/>
<dbReference type="Pfam" id="PF07778">
    <property type="entry name" value="CENP-I"/>
    <property type="match status" value="1"/>
</dbReference>
<evidence type="ECO:0000256" key="6">
    <source>
        <dbReference type="ARBA" id="ARBA00023328"/>
    </source>
</evidence>
<organism evidence="8 9">
    <name type="scientific">Chloebia gouldiae</name>
    <name type="common">Gouldian finch</name>
    <name type="synonym">Erythrura gouldiae</name>
    <dbReference type="NCBI Taxonomy" id="44316"/>
    <lineage>
        <taxon>Eukaryota</taxon>
        <taxon>Metazoa</taxon>
        <taxon>Chordata</taxon>
        <taxon>Craniata</taxon>
        <taxon>Vertebrata</taxon>
        <taxon>Euteleostomi</taxon>
        <taxon>Archelosauria</taxon>
        <taxon>Archosauria</taxon>
        <taxon>Dinosauria</taxon>
        <taxon>Saurischia</taxon>
        <taxon>Theropoda</taxon>
        <taxon>Coelurosauria</taxon>
        <taxon>Aves</taxon>
        <taxon>Neognathae</taxon>
        <taxon>Neoaves</taxon>
        <taxon>Telluraves</taxon>
        <taxon>Australaves</taxon>
        <taxon>Passeriformes</taxon>
        <taxon>Passeroidea</taxon>
        <taxon>Passeridae</taxon>
        <taxon>Chloebia</taxon>
    </lineage>
</organism>
<name>A0A3L8S8W6_CHLGU</name>
<sequence length="750" mass="86529">MQRRRSSRARKQPLHAHHKSQTDLSAWRKGGTIDSEKSLQNHQSANDQKYDTQEESLEQALRYVEKVQDCVALKKKSVLQKHLDAVESTALKQGLPPEVFEILLNIVLSGKFADTVNTRLLKSLIPASVIPEDSVVTAVSWLCVSKCSGNIQLLFLKWLITVFDFIDRKEQLHALYGFFFSFLQDEKLCPYICHLLYLLTRKEHVKPFRIRRLLELQARMGLQSHLQALLSLYKLFCPEQVTITLPGKMKTYFKNSEGPWKAAITAVRQRNQGPSPLSQAVFLGTAQPQSRKRKWNAHLVIPASSANANNLEEDREKNCFYLYSTNESFPLEQLHTFPQLLQNIHRLEFPSQMGSVLTNPLLLHYMNCVKDESIYLRLYYWMGQMLQEECTWCVVDNPYEEEFKSFLETVYNAECFLQEGFSACEEFLYKTLPLWDGFCCRSEVLRVLSWIPLSSFSDIKSHLCDPLAQLFFTSSIYFKCSVLESLKELLQNWLNCNAIQVDLESSSLNTTLSGLVNGVAELVRFVGWISTVGLRLENNSMFLLYFILDFYETVCIPVCDMYLKYNLPLLIMLPAGIFYPALLSMDSVNLNQLCYIMYRYRTNLVAAKENELCKKKMLQFKFSDQTYQVYNQYIIAMVGCLWTSSAFQKDSHPQGLRMDDELLSKTAVKELKTSFNIVYHPAMMGYSIQFLQQICPDDTTFNFKLIKGKKWNWYLEYLYTQGLKGLKVFIESSISRVSQASCSKAGNAEA</sequence>
<gene>
    <name evidence="8" type="ORF">DV515_00010821</name>
</gene>
<dbReference type="GO" id="GO:0005634">
    <property type="term" value="C:nucleus"/>
    <property type="evidence" value="ECO:0007669"/>
    <property type="project" value="UniProtKB-SubCell"/>
</dbReference>
<feature type="compositionally biased region" description="Basic residues" evidence="7">
    <location>
        <begin position="1"/>
        <end position="19"/>
    </location>
</feature>
<dbReference type="InterPro" id="IPR012485">
    <property type="entry name" value="CENP-I"/>
</dbReference>
<evidence type="ECO:0008006" key="10">
    <source>
        <dbReference type="Google" id="ProtNLM"/>
    </source>
</evidence>
<accession>A0A3L8S8W6</accession>
<evidence type="ECO:0000313" key="9">
    <source>
        <dbReference type="Proteomes" id="UP000276834"/>
    </source>
</evidence>
<evidence type="ECO:0000256" key="2">
    <source>
        <dbReference type="ARBA" id="ARBA00004584"/>
    </source>
</evidence>
<dbReference type="GO" id="GO:0000070">
    <property type="term" value="P:mitotic sister chromatid segregation"/>
    <property type="evidence" value="ECO:0007669"/>
    <property type="project" value="TreeGrafter"/>
</dbReference>
<dbReference type="CDD" id="cd22647">
    <property type="entry name" value="CTF3_NTD_HEAT"/>
    <property type="match status" value="1"/>
</dbReference>
<proteinExistence type="inferred from homology"/>
<evidence type="ECO:0000256" key="7">
    <source>
        <dbReference type="SAM" id="MobiDB-lite"/>
    </source>
</evidence>
<protein>
    <recommendedName>
        <fullName evidence="10">Centromere protein I</fullName>
    </recommendedName>
</protein>
<dbReference type="STRING" id="44316.ENSEGOP00005013114"/>
<dbReference type="AlphaFoldDB" id="A0A3L8S8W6"/>
<dbReference type="PANTHER" id="PTHR48208">
    <property type="entry name" value="CENTROMERE PROTEIN I"/>
    <property type="match status" value="1"/>
</dbReference>
<keyword evidence="9" id="KW-1185">Reference proteome</keyword>
<keyword evidence="6" id="KW-0137">Centromere</keyword>
<dbReference type="GO" id="GO:0034080">
    <property type="term" value="P:CENP-A containing chromatin assembly"/>
    <property type="evidence" value="ECO:0007669"/>
    <property type="project" value="TreeGrafter"/>
</dbReference>
<evidence type="ECO:0000256" key="1">
    <source>
        <dbReference type="ARBA" id="ARBA00004123"/>
    </source>
</evidence>
<evidence type="ECO:0000256" key="4">
    <source>
        <dbReference type="ARBA" id="ARBA00022454"/>
    </source>
</evidence>
<keyword evidence="4" id="KW-0158">Chromosome</keyword>
<dbReference type="GO" id="GO:0000939">
    <property type="term" value="C:inner kinetochore"/>
    <property type="evidence" value="ECO:0007669"/>
    <property type="project" value="TreeGrafter"/>
</dbReference>
<evidence type="ECO:0000313" key="8">
    <source>
        <dbReference type="EMBL" id="RLV98379.1"/>
    </source>
</evidence>
<dbReference type="EMBL" id="QUSF01000041">
    <property type="protein sequence ID" value="RLV98379.1"/>
    <property type="molecule type" value="Genomic_DNA"/>
</dbReference>
<dbReference type="Proteomes" id="UP000276834">
    <property type="component" value="Unassembled WGS sequence"/>
</dbReference>